<reference evidence="2" key="1">
    <citation type="submission" date="2016-04" db="EMBL/GenBank/DDBJ databases">
        <authorList>
            <person name="Lyu Z."/>
            <person name="Lyu W."/>
        </authorList>
    </citation>
    <scope>NUCLEOTIDE SEQUENCE [LARGE SCALE GENOMIC DNA]</scope>
    <source>
        <strain evidence="2">C44</strain>
    </source>
</reference>
<dbReference type="OrthoDB" id="5506143at2"/>
<keyword evidence="2" id="KW-1185">Reference proteome</keyword>
<dbReference type="EMBL" id="LWSG01000002">
    <property type="protein sequence ID" value="OAS88833.1"/>
    <property type="molecule type" value="Genomic_DNA"/>
</dbReference>
<dbReference type="STRING" id="152268.A6K24_15400"/>
<evidence type="ECO:0000313" key="2">
    <source>
        <dbReference type="Proteomes" id="UP000078534"/>
    </source>
</evidence>
<dbReference type="InterPro" id="IPR014871">
    <property type="entry name" value="dUTPase/dCTP_pyrophosphatase"/>
</dbReference>
<comment type="caution">
    <text evidence="1">The sequence shown here is derived from an EMBL/GenBank/DDBJ whole genome shotgun (WGS) entry which is preliminary data.</text>
</comment>
<proteinExistence type="predicted"/>
<organism evidence="1 2">
    <name type="scientific">Metabacillus litoralis</name>
    <dbReference type="NCBI Taxonomy" id="152268"/>
    <lineage>
        <taxon>Bacteria</taxon>
        <taxon>Bacillati</taxon>
        <taxon>Bacillota</taxon>
        <taxon>Bacilli</taxon>
        <taxon>Bacillales</taxon>
        <taxon>Bacillaceae</taxon>
        <taxon>Metabacillus</taxon>
    </lineage>
</organism>
<protein>
    <submittedName>
        <fullName evidence="1">dUTPase</fullName>
    </submittedName>
</protein>
<dbReference type="Proteomes" id="UP000078534">
    <property type="component" value="Unassembled WGS sequence"/>
</dbReference>
<sequence length="162" mass="18883">MNLTNLFNMQQQLDTKIETQHQLQNEALTERKILALLVEVGELANETRCFKFWSLKPPAAIDVILEEYVDGVHFILSLGLEIKVNPALSIEDKQDDRSMTEQFLIVYETITAFKNNQSISQYKKMFEEYLYLGKLLGFSNEQVEKAYVSKNEVNHERQQQGY</sequence>
<dbReference type="InterPro" id="IPR016947">
    <property type="entry name" value="UCP030140"/>
</dbReference>
<gene>
    <name evidence="1" type="ORF">A6K24_15400</name>
</gene>
<dbReference type="RefSeq" id="WP_066326894.1">
    <property type="nucleotide sequence ID" value="NZ_LWSG01000002.1"/>
</dbReference>
<name>A0A179T8W1_9BACI</name>
<dbReference type="CDD" id="cd11527">
    <property type="entry name" value="NTP-PPase_dUTPase"/>
    <property type="match status" value="1"/>
</dbReference>
<dbReference type="AlphaFoldDB" id="A0A179T8W1"/>
<dbReference type="SUPFAM" id="SSF101386">
    <property type="entry name" value="all-alpha NTP pyrophosphatases"/>
    <property type="match status" value="1"/>
</dbReference>
<dbReference type="PIRSF" id="PIRSF030140">
    <property type="entry name" value="UCP030140"/>
    <property type="match status" value="1"/>
</dbReference>
<dbReference type="Gene3D" id="1.10.4010.10">
    <property type="entry name" value="Type II deoxyuridine triphosphatase"/>
    <property type="match status" value="1"/>
</dbReference>
<dbReference type="Pfam" id="PF08761">
    <property type="entry name" value="dUTPase_2"/>
    <property type="match status" value="1"/>
</dbReference>
<accession>A0A179T8W1</accession>
<evidence type="ECO:0000313" key="1">
    <source>
        <dbReference type="EMBL" id="OAS88833.1"/>
    </source>
</evidence>